<evidence type="ECO:0000313" key="2">
    <source>
        <dbReference type="Proteomes" id="UP000012118"/>
    </source>
</evidence>
<evidence type="ECO:0000313" key="1">
    <source>
        <dbReference type="EMBL" id="EMN90331.1"/>
    </source>
</evidence>
<dbReference type="AlphaFoldDB" id="M6Q413"/>
<dbReference type="Gene3D" id="2.30.320.10">
    <property type="entry name" value="YwqG-like"/>
    <property type="match status" value="1"/>
</dbReference>
<dbReference type="PANTHER" id="PTHR36436:SF6">
    <property type="entry name" value="SLL5081 PROTEIN"/>
    <property type="match status" value="1"/>
</dbReference>
<dbReference type="EMBL" id="AHNU02000043">
    <property type="protein sequence ID" value="EMN90331.1"/>
    <property type="molecule type" value="Genomic_DNA"/>
</dbReference>
<dbReference type="Proteomes" id="UP000012118">
    <property type="component" value="Unassembled WGS sequence"/>
</dbReference>
<dbReference type="InterPro" id="IPR015315">
    <property type="entry name" value="DUF1963"/>
</dbReference>
<reference evidence="1 2" key="1">
    <citation type="submission" date="2013-01" db="EMBL/GenBank/DDBJ databases">
        <authorList>
            <person name="Harkins D.M."/>
            <person name="Durkin A.S."/>
            <person name="Brinkac L.M."/>
            <person name="Haft D.H."/>
            <person name="Selengut J.D."/>
            <person name="Sanka R."/>
            <person name="DePew J."/>
            <person name="Purushe J."/>
            <person name="Chanthongthip A."/>
            <person name="Lattana O."/>
            <person name="Phetsouvanh R."/>
            <person name="Newton P.N."/>
            <person name="Vinetz J.M."/>
            <person name="Sutton G.G."/>
            <person name="Nierman W.C."/>
            <person name="Fouts D.E."/>
        </authorList>
    </citation>
    <scope>NUCLEOTIDE SEQUENCE [LARGE SCALE GENOMIC DNA]</scope>
    <source>
        <strain evidence="1 2">UI 13098</strain>
    </source>
</reference>
<proteinExistence type="predicted"/>
<dbReference type="Pfam" id="PF09234">
    <property type="entry name" value="DUF1963"/>
    <property type="match status" value="1"/>
</dbReference>
<keyword evidence="2" id="KW-1185">Reference proteome</keyword>
<sequence length="193" mass="21722">MNAIGLNFDPVGERKLGQSKLGGPPDLPASLSYPKDENGNDIPFLCQLNLGEFDNEIASEGILYFFCQLDDTTEYGVVLFSKDTKSLIPSDRQHFDIGITYPLTEMAISFKEFEELLEGDENYYEVMGKSRIGGSIFKAGADYSKDGRVSLLQFNSDEVEELQGEVEEFIHFFIDLTDLRSLNFTNIFVTSQH</sequence>
<dbReference type="SUPFAM" id="SSF103032">
    <property type="entry name" value="Hypothetical protein YwqG"/>
    <property type="match status" value="1"/>
</dbReference>
<dbReference type="PANTHER" id="PTHR36436">
    <property type="entry name" value="SLL5081 PROTEIN"/>
    <property type="match status" value="1"/>
</dbReference>
<protein>
    <submittedName>
        <fullName evidence="1">PF09234 domain protein</fullName>
    </submittedName>
</protein>
<gene>
    <name evidence="1" type="ORF">LEP1GSC108_3526</name>
</gene>
<comment type="caution">
    <text evidence="1">The sequence shown here is derived from an EMBL/GenBank/DDBJ whole genome shotgun (WGS) entry which is preliminary data.</text>
</comment>
<dbReference type="InterPro" id="IPR035948">
    <property type="entry name" value="YwqG-like_sf"/>
</dbReference>
<organism evidence="1 2">
    <name type="scientific">Leptospira weilii str. UI 13098</name>
    <dbReference type="NCBI Taxonomy" id="1088542"/>
    <lineage>
        <taxon>Bacteria</taxon>
        <taxon>Pseudomonadati</taxon>
        <taxon>Spirochaetota</taxon>
        <taxon>Spirochaetia</taxon>
        <taxon>Leptospirales</taxon>
        <taxon>Leptospiraceae</taxon>
        <taxon>Leptospira</taxon>
    </lineage>
</organism>
<accession>M6Q413</accession>
<dbReference type="RefSeq" id="WP_004503329.1">
    <property type="nucleotide sequence ID" value="NZ_AHNU02000043.1"/>
</dbReference>
<name>M6Q413_9LEPT</name>